<feature type="coiled-coil region" evidence="1">
    <location>
        <begin position="239"/>
        <end position="273"/>
    </location>
</feature>
<evidence type="ECO:0008006" key="4">
    <source>
        <dbReference type="Google" id="ProtNLM"/>
    </source>
</evidence>
<dbReference type="AlphaFoldDB" id="A0AAW1EMH2"/>
<accession>A0AAW1EMH2</accession>
<comment type="caution">
    <text evidence="2">The sequence shown here is derived from an EMBL/GenBank/DDBJ whole genome shotgun (WGS) entry which is preliminary data.</text>
</comment>
<evidence type="ECO:0000313" key="2">
    <source>
        <dbReference type="EMBL" id="KAK9523829.1"/>
    </source>
</evidence>
<evidence type="ECO:0000256" key="1">
    <source>
        <dbReference type="SAM" id="Coils"/>
    </source>
</evidence>
<dbReference type="Proteomes" id="UP001488805">
    <property type="component" value="Unassembled WGS sequence"/>
</dbReference>
<keyword evidence="1" id="KW-0175">Coiled coil</keyword>
<gene>
    <name evidence="2" type="ORF">VZT92_017716</name>
</gene>
<evidence type="ECO:0000313" key="3">
    <source>
        <dbReference type="Proteomes" id="UP001488805"/>
    </source>
</evidence>
<reference evidence="2 3" key="1">
    <citation type="journal article" date="2024" name="Genome Biol. Evol.">
        <title>Chromosome-level genome assembly of the viviparous eelpout Zoarces viviparus.</title>
        <authorList>
            <person name="Fuhrmann N."/>
            <person name="Brasseur M.V."/>
            <person name="Bakowski C.E."/>
            <person name="Podsiadlowski L."/>
            <person name="Prost S."/>
            <person name="Krehenwinkel H."/>
            <person name="Mayer C."/>
        </authorList>
    </citation>
    <scope>NUCLEOTIDE SEQUENCE [LARGE SCALE GENOMIC DNA]</scope>
    <source>
        <strain evidence="2">NO-MEL_2022_Ind0_liver</strain>
    </source>
</reference>
<dbReference type="EMBL" id="JBCEZU010000156">
    <property type="protein sequence ID" value="KAK9523829.1"/>
    <property type="molecule type" value="Genomic_DNA"/>
</dbReference>
<name>A0AAW1EMH2_ZOAVI</name>
<proteinExistence type="predicted"/>
<feature type="coiled-coil region" evidence="1">
    <location>
        <begin position="109"/>
        <end position="210"/>
    </location>
</feature>
<sequence>MSTVNFRESEAGTQDKRGFSLTKAVEDVSQHGFAQIESLKEKQKTLISLQATLSDVERKGEMAEQGLRSKVREFLMLEGEMEHLEHQTKVLRDRSAAISKENTELQISINEKEENARMALARFNTYRNKMDGHRAAVLHAANQTEAHKELEEKRALVRMLTQKKEELKEDLENPNGNTVQMAKSENDALKKEIAARRETIAKEREQVQKEFATHTQIKKDIEIQNRRYEAIVKRLHCQLSRAQAVHRQMSEDVDHMERQLAELKGQLESSQDSAEPQVPVQDASGVFIKDKTKLFSHYETRPLADI</sequence>
<protein>
    <recommendedName>
        <fullName evidence="4">Coiled-coil alpha-helical rod protein 1</fullName>
    </recommendedName>
</protein>
<keyword evidence="3" id="KW-1185">Reference proteome</keyword>
<organism evidence="2 3">
    <name type="scientific">Zoarces viviparus</name>
    <name type="common">Viviparous eelpout</name>
    <name type="synonym">Blennius viviparus</name>
    <dbReference type="NCBI Taxonomy" id="48416"/>
    <lineage>
        <taxon>Eukaryota</taxon>
        <taxon>Metazoa</taxon>
        <taxon>Chordata</taxon>
        <taxon>Craniata</taxon>
        <taxon>Vertebrata</taxon>
        <taxon>Euteleostomi</taxon>
        <taxon>Actinopterygii</taxon>
        <taxon>Neopterygii</taxon>
        <taxon>Teleostei</taxon>
        <taxon>Neoteleostei</taxon>
        <taxon>Acanthomorphata</taxon>
        <taxon>Eupercaria</taxon>
        <taxon>Perciformes</taxon>
        <taxon>Cottioidei</taxon>
        <taxon>Zoarcales</taxon>
        <taxon>Zoarcidae</taxon>
        <taxon>Zoarcinae</taxon>
        <taxon>Zoarces</taxon>
    </lineage>
</organism>